<dbReference type="Pfam" id="PF25967">
    <property type="entry name" value="RND-MFP_C"/>
    <property type="match status" value="1"/>
</dbReference>
<evidence type="ECO:0000313" key="5">
    <source>
        <dbReference type="EMBL" id="OGZ27396.1"/>
    </source>
</evidence>
<proteinExistence type="predicted"/>
<dbReference type="EMBL" id="MHMM01000006">
    <property type="protein sequence ID" value="OGZ27396.1"/>
    <property type="molecule type" value="Genomic_DNA"/>
</dbReference>
<accession>A0A1G2ENM5</accession>
<evidence type="ECO:0000313" key="6">
    <source>
        <dbReference type="Proteomes" id="UP000177740"/>
    </source>
</evidence>
<dbReference type="STRING" id="1801677.A2365_02895"/>
<dbReference type="Gene3D" id="6.20.50.140">
    <property type="match status" value="1"/>
</dbReference>
<evidence type="ECO:0000256" key="2">
    <source>
        <dbReference type="ARBA" id="ARBA00023054"/>
    </source>
</evidence>
<feature type="domain" description="CusB-like beta-barrel" evidence="3">
    <location>
        <begin position="394"/>
        <end position="468"/>
    </location>
</feature>
<name>A0A1G2ENM5_9BACT</name>
<dbReference type="Pfam" id="PF25954">
    <property type="entry name" value="Beta-barrel_RND_2"/>
    <property type="match status" value="1"/>
</dbReference>
<dbReference type="Gene3D" id="1.10.287.470">
    <property type="entry name" value="Helix hairpin bin"/>
    <property type="match status" value="1"/>
</dbReference>
<organism evidence="5 6">
    <name type="scientific">Candidatus Nealsonbacteria bacterium RIFOXYB1_FULL_40_15</name>
    <dbReference type="NCBI Taxonomy" id="1801677"/>
    <lineage>
        <taxon>Bacteria</taxon>
        <taxon>Candidatus Nealsoniibacteriota</taxon>
    </lineage>
</organism>
<dbReference type="SUPFAM" id="SSF111369">
    <property type="entry name" value="HlyD-like secretion proteins"/>
    <property type="match status" value="2"/>
</dbReference>
<dbReference type="PANTHER" id="PTHR32347">
    <property type="entry name" value="EFFLUX SYSTEM COMPONENT YKNX-RELATED"/>
    <property type="match status" value="1"/>
</dbReference>
<evidence type="ECO:0000259" key="4">
    <source>
        <dbReference type="Pfam" id="PF25967"/>
    </source>
</evidence>
<comment type="caution">
    <text evidence="5">The sequence shown here is derived from an EMBL/GenBank/DDBJ whole genome shotgun (WGS) entry which is preliminary data.</text>
</comment>
<evidence type="ECO:0008006" key="7">
    <source>
        <dbReference type="Google" id="ProtNLM"/>
    </source>
</evidence>
<dbReference type="Gene3D" id="2.40.30.170">
    <property type="match status" value="1"/>
</dbReference>
<protein>
    <recommendedName>
        <fullName evidence="7">Membrane fusion protein biotin-lipoyl like domain-containing protein</fullName>
    </recommendedName>
</protein>
<dbReference type="InterPro" id="IPR058627">
    <property type="entry name" value="MdtA-like_C"/>
</dbReference>
<evidence type="ECO:0000256" key="1">
    <source>
        <dbReference type="ARBA" id="ARBA00004196"/>
    </source>
</evidence>
<feature type="domain" description="Multidrug resistance protein MdtA-like C-terminal permuted SH3" evidence="4">
    <location>
        <begin position="474"/>
        <end position="527"/>
    </location>
</feature>
<dbReference type="PANTHER" id="PTHR32347:SF23">
    <property type="entry name" value="BLL5650 PROTEIN"/>
    <property type="match status" value="1"/>
</dbReference>
<gene>
    <name evidence="5" type="ORF">A2365_02895</name>
</gene>
<keyword evidence="2" id="KW-0175">Coiled coil</keyword>
<dbReference type="InterPro" id="IPR050465">
    <property type="entry name" value="UPF0194_transport"/>
</dbReference>
<comment type="subcellular location">
    <subcellularLocation>
        <location evidence="1">Cell envelope</location>
    </subcellularLocation>
</comment>
<reference evidence="5 6" key="1">
    <citation type="journal article" date="2016" name="Nat. Commun.">
        <title>Thousands of microbial genomes shed light on interconnected biogeochemical processes in an aquifer system.</title>
        <authorList>
            <person name="Anantharaman K."/>
            <person name="Brown C.T."/>
            <person name="Hug L.A."/>
            <person name="Sharon I."/>
            <person name="Castelle C.J."/>
            <person name="Probst A.J."/>
            <person name="Thomas B.C."/>
            <person name="Singh A."/>
            <person name="Wilkins M.J."/>
            <person name="Karaoz U."/>
            <person name="Brodie E.L."/>
            <person name="Williams K.H."/>
            <person name="Hubbard S.S."/>
            <person name="Banfield J.F."/>
        </authorList>
    </citation>
    <scope>NUCLEOTIDE SEQUENCE [LARGE SCALE GENOMIC DNA]</scope>
</reference>
<dbReference type="Gene3D" id="2.40.50.100">
    <property type="match status" value="1"/>
</dbReference>
<dbReference type="InterPro" id="IPR058792">
    <property type="entry name" value="Beta-barrel_RND_2"/>
</dbReference>
<sequence>MKKIALIILGIVILSGAVLYFVFRNKGSEPELWEVKKGSVAREISETGTVKVSEKINVGFKNSGRVKTIDVKVGDSVRKGQRISSLDSDQIAIELNEARAALEIAKADYLKLLAGSSGEERNLALVAVSNAEKSFANAKQSLADIESSAKEDTENAYENAIDDLEDAELKTYNALVVAKEVKLNYFFYDDQESLVVLENFASIQKLYNSLSASVSISETGSFNDVEKSLLDARTFLFDISGNLDSIRAMSETVKYRNVVSSAYKTSLDNHKAYLNTARNNIISAQQDISAVKVSNTKSINTAKSAVDSAEATLNTAKYQLLLTEANPTEESKSLYIAKISQAEARTLLLQNKLGDGELRSPADGKVVEVNKRIGEIAQPTDYIVSIMPSGPFQVEVDIYEEDIVEVEEGNPAVINIPAFPGKDFLGRVVSIDPAEKLIDGVVYYRIKIDLDQPEENMKPGMTADVIIQTLKKENVLVVPRSALKIEGGITKVRVNVNGRIEERQIKTGLFGEDYVEVISGISEGEKVEI</sequence>
<dbReference type="Proteomes" id="UP000177740">
    <property type="component" value="Unassembled WGS sequence"/>
</dbReference>
<dbReference type="GO" id="GO:0030313">
    <property type="term" value="C:cell envelope"/>
    <property type="evidence" value="ECO:0007669"/>
    <property type="project" value="UniProtKB-SubCell"/>
</dbReference>
<evidence type="ECO:0000259" key="3">
    <source>
        <dbReference type="Pfam" id="PF25954"/>
    </source>
</evidence>
<dbReference type="AlphaFoldDB" id="A0A1G2ENM5"/>